<organism evidence="2 3">
    <name type="scientific">Catenaria anguillulae PL171</name>
    <dbReference type="NCBI Taxonomy" id="765915"/>
    <lineage>
        <taxon>Eukaryota</taxon>
        <taxon>Fungi</taxon>
        <taxon>Fungi incertae sedis</taxon>
        <taxon>Blastocladiomycota</taxon>
        <taxon>Blastocladiomycetes</taxon>
        <taxon>Blastocladiales</taxon>
        <taxon>Catenariaceae</taxon>
        <taxon>Catenaria</taxon>
    </lineage>
</organism>
<dbReference type="Proteomes" id="UP000193411">
    <property type="component" value="Unassembled WGS sequence"/>
</dbReference>
<dbReference type="AlphaFoldDB" id="A0A1Y2I661"/>
<keyword evidence="3" id="KW-1185">Reference proteome</keyword>
<sequence>MFTRLVATRSAAARPASLVAPTVTRVAAVRCYSDDAGAIRSAKGSLPSARPPRRSNTSARRAPRNSSTLLRRRPRRAMPPRSPLRLPRRT</sequence>
<protein>
    <submittedName>
        <fullName evidence="2">Uncharacterized protein</fullName>
    </submittedName>
</protein>
<reference evidence="2 3" key="1">
    <citation type="submission" date="2016-07" db="EMBL/GenBank/DDBJ databases">
        <title>Pervasive Adenine N6-methylation of Active Genes in Fungi.</title>
        <authorList>
            <consortium name="DOE Joint Genome Institute"/>
            <person name="Mondo S.J."/>
            <person name="Dannebaum R.O."/>
            <person name="Kuo R.C."/>
            <person name="Labutti K."/>
            <person name="Haridas S."/>
            <person name="Kuo A."/>
            <person name="Salamov A."/>
            <person name="Ahrendt S.R."/>
            <person name="Lipzen A."/>
            <person name="Sullivan W."/>
            <person name="Andreopoulos W.B."/>
            <person name="Clum A."/>
            <person name="Lindquist E."/>
            <person name="Daum C."/>
            <person name="Ramamoorthy G.K."/>
            <person name="Gryganskyi A."/>
            <person name="Culley D."/>
            <person name="Magnuson J.K."/>
            <person name="James T.Y."/>
            <person name="O'Malley M.A."/>
            <person name="Stajich J.E."/>
            <person name="Spatafora J.W."/>
            <person name="Visel A."/>
            <person name="Grigoriev I.V."/>
        </authorList>
    </citation>
    <scope>NUCLEOTIDE SEQUENCE [LARGE SCALE GENOMIC DNA]</scope>
    <source>
        <strain evidence="2 3">PL171</strain>
    </source>
</reference>
<proteinExistence type="predicted"/>
<gene>
    <name evidence="2" type="ORF">BCR44DRAFT_39156</name>
</gene>
<comment type="caution">
    <text evidence="2">The sequence shown here is derived from an EMBL/GenBank/DDBJ whole genome shotgun (WGS) entry which is preliminary data.</text>
</comment>
<evidence type="ECO:0000256" key="1">
    <source>
        <dbReference type="SAM" id="MobiDB-lite"/>
    </source>
</evidence>
<name>A0A1Y2I661_9FUNG</name>
<feature type="non-terminal residue" evidence="2">
    <location>
        <position position="90"/>
    </location>
</feature>
<evidence type="ECO:0000313" key="2">
    <source>
        <dbReference type="EMBL" id="ORZ41553.1"/>
    </source>
</evidence>
<dbReference type="EMBL" id="MCFL01000001">
    <property type="protein sequence ID" value="ORZ41553.1"/>
    <property type="molecule type" value="Genomic_DNA"/>
</dbReference>
<evidence type="ECO:0000313" key="3">
    <source>
        <dbReference type="Proteomes" id="UP000193411"/>
    </source>
</evidence>
<accession>A0A1Y2I661</accession>
<feature type="region of interest" description="Disordered" evidence="1">
    <location>
        <begin position="39"/>
        <end position="90"/>
    </location>
</feature>